<name>A0A8H7ZZC2_9FUNG</name>
<dbReference type="Proteomes" id="UP000673691">
    <property type="component" value="Unassembled WGS sequence"/>
</dbReference>
<feature type="compositionally biased region" description="Basic and acidic residues" evidence="1">
    <location>
        <begin position="87"/>
        <end position="104"/>
    </location>
</feature>
<keyword evidence="3" id="KW-1185">Reference proteome</keyword>
<dbReference type="OrthoDB" id="412914at2759"/>
<feature type="region of interest" description="Disordered" evidence="1">
    <location>
        <begin position="82"/>
        <end position="104"/>
    </location>
</feature>
<evidence type="ECO:0000256" key="1">
    <source>
        <dbReference type="SAM" id="MobiDB-lite"/>
    </source>
</evidence>
<sequence length="289" mass="33052">MMEGFRGGASLVVQYSCRGPYWPLAVNSIPKQVIPENALVYSVQGTPQAGDRSLFGIPATMRLIRARQQDPRIRSELMKSLRKRQMKKAERDEDAGRRASAEACADPRELQLQLEISQATIRSLQASVYNLTVESDLKLQAMRRELEQERSRTARMAAAMRDVLNFGKRREEEEEEEAEYASAEPRDREPGLPTAEASEGEENDIFGADREVEELANRNFDDVRKLKQMYFFSLALSIKMNSLCFDRRPPFAPNGEGATNIQELYELYENGPDVPIERWPKFISERLQL</sequence>
<feature type="region of interest" description="Disordered" evidence="1">
    <location>
        <begin position="166"/>
        <end position="206"/>
    </location>
</feature>
<accession>A0A8H7ZZC2</accession>
<dbReference type="AlphaFoldDB" id="A0A8H7ZZC2"/>
<dbReference type="EMBL" id="JAEFCI010002589">
    <property type="protein sequence ID" value="KAG5462132.1"/>
    <property type="molecule type" value="Genomic_DNA"/>
</dbReference>
<protein>
    <submittedName>
        <fullName evidence="2">Uncharacterized protein</fullName>
    </submittedName>
</protein>
<evidence type="ECO:0000313" key="2">
    <source>
        <dbReference type="EMBL" id="KAG5462132.1"/>
    </source>
</evidence>
<evidence type="ECO:0000313" key="3">
    <source>
        <dbReference type="Proteomes" id="UP000673691"/>
    </source>
</evidence>
<comment type="caution">
    <text evidence="2">The sequence shown here is derived from an EMBL/GenBank/DDBJ whole genome shotgun (WGS) entry which is preliminary data.</text>
</comment>
<gene>
    <name evidence="2" type="ORF">BJ554DRAFT_5572</name>
</gene>
<proteinExistence type="predicted"/>
<organism evidence="2 3">
    <name type="scientific">Olpidium bornovanus</name>
    <dbReference type="NCBI Taxonomy" id="278681"/>
    <lineage>
        <taxon>Eukaryota</taxon>
        <taxon>Fungi</taxon>
        <taxon>Fungi incertae sedis</taxon>
        <taxon>Olpidiomycota</taxon>
        <taxon>Olpidiomycotina</taxon>
        <taxon>Olpidiomycetes</taxon>
        <taxon>Olpidiales</taxon>
        <taxon>Olpidiaceae</taxon>
        <taxon>Olpidium</taxon>
    </lineage>
</organism>
<reference evidence="2 3" key="1">
    <citation type="journal article" name="Sci. Rep.">
        <title>Genome-scale phylogenetic analyses confirm Olpidium as the closest living zoosporic fungus to the non-flagellated, terrestrial fungi.</title>
        <authorList>
            <person name="Chang Y."/>
            <person name="Rochon D."/>
            <person name="Sekimoto S."/>
            <person name="Wang Y."/>
            <person name="Chovatia M."/>
            <person name="Sandor L."/>
            <person name="Salamov A."/>
            <person name="Grigoriev I.V."/>
            <person name="Stajich J.E."/>
            <person name="Spatafora J.W."/>
        </authorList>
    </citation>
    <scope>NUCLEOTIDE SEQUENCE [LARGE SCALE GENOMIC DNA]</scope>
    <source>
        <strain evidence="2">S191</strain>
    </source>
</reference>